<dbReference type="RefSeq" id="YP_009035097.1">
    <property type="nucleotide sequence ID" value="NC_024203.1"/>
</dbReference>
<evidence type="ECO:0000313" key="1">
    <source>
        <dbReference type="EMBL" id="AHV83077.1"/>
    </source>
</evidence>
<dbReference type="KEGG" id="vg:19526912"/>
<protein>
    <submittedName>
        <fullName evidence="1">Uncharacterized protein</fullName>
    </submittedName>
</protein>
<organism evidence="1 2">
    <name type="scientific">Lactococcus phage P092</name>
    <dbReference type="NCBI Taxonomy" id="1476887"/>
    <lineage>
        <taxon>Viruses</taxon>
        <taxon>Duplodnaviria</taxon>
        <taxon>Heunggongvirae</taxon>
        <taxon>Uroviricota</taxon>
        <taxon>Caudoviricetes</taxon>
        <taxon>Nevevirus</taxon>
        <taxon>Nevevirus P092</taxon>
    </lineage>
</organism>
<name>X4YEA4_9CAUD</name>
<dbReference type="EMBL" id="KJ489011">
    <property type="protein sequence ID" value="AHV83077.1"/>
    <property type="molecule type" value="Genomic_DNA"/>
</dbReference>
<evidence type="ECO:0000313" key="2">
    <source>
        <dbReference type="Proteomes" id="UP000019789"/>
    </source>
</evidence>
<dbReference type="GeneID" id="19526912"/>
<dbReference type="Proteomes" id="UP000019789">
    <property type="component" value="Segment"/>
</dbReference>
<gene>
    <name evidence="1" type="ORF">P092_0036</name>
</gene>
<proteinExistence type="predicted"/>
<accession>X4YEA4</accession>
<keyword evidence="2" id="KW-1185">Reference proteome</keyword>
<reference evidence="1 2" key="1">
    <citation type="submission" date="2014-02" db="EMBL/GenBank/DDBJ databases">
        <title>Complete genome sequences of four novel Lactococcus lactis phages distantly related to the rare 1706 phage species.</title>
        <authorList>
            <person name="Kot W."/>
            <person name="Neve H."/>
            <person name="Vogensen F.K."/>
            <person name="Heller K.J."/>
            <person name="Hansen L.H."/>
        </authorList>
    </citation>
    <scope>NUCLEOTIDE SEQUENCE [LARGE SCALE GENOMIC DNA]</scope>
</reference>
<sequence length="113" mass="12957">MDNKEIVAYAVSLTNDTSIRALIVDKSNFKDKLYYQMKYGVDKETMLPVQAVTFQLLDGTHTAFKRNLYDTYNAQGISLDTFKNFTEYIPKAGVVVEGYDAETFYKTIQGLYH</sequence>